<keyword evidence="2" id="KW-1185">Reference proteome</keyword>
<gene>
    <name evidence="1" type="ORF">SNEC2469_LOCUS25331</name>
</gene>
<name>A0A812ZV14_9DINO</name>
<comment type="caution">
    <text evidence="1">The sequence shown here is derived from an EMBL/GenBank/DDBJ whole genome shotgun (WGS) entry which is preliminary data.</text>
</comment>
<reference evidence="1" key="1">
    <citation type="submission" date="2021-02" db="EMBL/GenBank/DDBJ databases">
        <authorList>
            <person name="Dougan E. K."/>
            <person name="Rhodes N."/>
            <person name="Thang M."/>
            <person name="Chan C."/>
        </authorList>
    </citation>
    <scope>NUCLEOTIDE SEQUENCE</scope>
</reference>
<dbReference type="OrthoDB" id="424774at2759"/>
<protein>
    <submittedName>
        <fullName evidence="1">Uncharacterized protein</fullName>
    </submittedName>
</protein>
<sequence length="975" mass="108475">MARRCERASEYHAQGQLIQLAAVEAQTADAVFYLRHLILLPWLRLGQRGPLAGLIAAFLVDLPLLPTPLPVFQPVRLPALQLLPGVVLLPPNPLPHELLVLWAEVRDARCANAALRSRLLERWFFHFLAYLSTSTAALLDTAGALSFEHVLITTSVALSPTATRGWRACVGMCHVRTSPVAAFSSESATRPRLHLGLFLCMEPASPPPRKRARRTALQRAAAGSMDIRDCFRATAAAAAADSRCPESTSAEALSVPQMCVLTTWTLAAAQATREAWARFQASEGQLLFEANLQLLPRDFAVAFDVCVTVDDEGRRTIADVQKAVLAALDLALSWWRVQEALHSQLFEFRCLLRPSAVQCVHREHQSFGASLLALHAMPPQPSTLQDVLRKLRTGDAVNKFFLELEALPFPDEALRALMPELVAEWEVIAKLESVPWPWVALLEMTLAGFLAPTACLYPVNTIAIYPLTWPFLLHPGSTQTSGLLRLYQDAFDVLETRVNQWRTQESAEWKRAHADAAASAKNPYEGVVNMTMGSGSLEGEGKQAALRRNLGRSCAFAAEGSRFFAWLHQEGALNSSIVVELYERAKWKRTTLDGTRSFEIPYPFLAMSGAVHLEDIAFMFCEQDPLGLRGRAKFLYTRPSFKRAAELREANAAHNPRRTLLADLVDKFLPIHRAHSLDHTPRDLFEFPKDYPLRAYTLHADAVPLFDATFDKHVVSQEQNYLTNHTLAKAHGKLKTANLRFGLQVHLREQARLGRAPGDWSLVLSDKALRFGDTFGHYLDVVGDQLGQFFRNLVGETPGGGPGNSGTGAKLRDVLKTDVAVLVNQCGPERSRLLRLAKVVLTQTSPWTLASQLRHMPACQEILNDVPSDDWDNYFGRVGALLIYMRLGNALMSVNTSGPKSLFMIRRPLLQDAAHVHFVNILHKLDVEMREYKPVNLEKLKKDKPRTAPDPSFPDVFTNAQALEILQNLDKLKAE</sequence>
<proteinExistence type="predicted"/>
<dbReference type="Proteomes" id="UP000601435">
    <property type="component" value="Unassembled WGS sequence"/>
</dbReference>
<evidence type="ECO:0000313" key="2">
    <source>
        <dbReference type="Proteomes" id="UP000601435"/>
    </source>
</evidence>
<dbReference type="AlphaFoldDB" id="A0A812ZV14"/>
<evidence type="ECO:0000313" key="1">
    <source>
        <dbReference type="EMBL" id="CAE7838665.1"/>
    </source>
</evidence>
<organism evidence="1 2">
    <name type="scientific">Symbiodinium necroappetens</name>
    <dbReference type="NCBI Taxonomy" id="1628268"/>
    <lineage>
        <taxon>Eukaryota</taxon>
        <taxon>Sar</taxon>
        <taxon>Alveolata</taxon>
        <taxon>Dinophyceae</taxon>
        <taxon>Suessiales</taxon>
        <taxon>Symbiodiniaceae</taxon>
        <taxon>Symbiodinium</taxon>
    </lineage>
</organism>
<accession>A0A812ZV14</accession>
<dbReference type="EMBL" id="CAJNJA010049811">
    <property type="protein sequence ID" value="CAE7838665.1"/>
    <property type="molecule type" value="Genomic_DNA"/>
</dbReference>